<dbReference type="STRING" id="1765967.BW247_12765"/>
<name>A0A1P8UJ52_9GAMM</name>
<sequence>MSRAASHSELERMIAPVVESFGLALWGLEYTPFGGSALLRVFVDGPQGVTLENCADISAQLSALFDVEDPIPEAYRLEVSSPGLDRVLFKAEQYRLYCGEMLKLRLRWPVDGRRNMIGVLQACDDEAVRVEVDGKAVVVALEAVQRARLVYTGDAPPRRD</sequence>
<evidence type="ECO:0000259" key="4">
    <source>
        <dbReference type="Pfam" id="PF02576"/>
    </source>
</evidence>
<keyword evidence="1 3" id="KW-0963">Cytoplasm</keyword>
<dbReference type="NCBIfam" id="NF000927">
    <property type="entry name" value="PRK00092.1-1"/>
    <property type="match status" value="1"/>
</dbReference>
<reference evidence="6 7" key="1">
    <citation type="submission" date="2017-01" db="EMBL/GenBank/DDBJ databases">
        <title>Draft sequence of Acidihalobacter ferrooxidans strain DSM 14175 (strain V8).</title>
        <authorList>
            <person name="Khaleque H.N."/>
            <person name="Ramsay J.P."/>
            <person name="Murphy R.J.T."/>
            <person name="Kaksonen A.H."/>
            <person name="Boxall N.J."/>
            <person name="Watkin E.L.J."/>
        </authorList>
    </citation>
    <scope>NUCLEOTIDE SEQUENCE [LARGE SCALE GENOMIC DNA]</scope>
    <source>
        <strain evidence="6 7">V8</strain>
    </source>
</reference>
<dbReference type="GO" id="GO:0000028">
    <property type="term" value="P:ribosomal small subunit assembly"/>
    <property type="evidence" value="ECO:0007669"/>
    <property type="project" value="TreeGrafter"/>
</dbReference>
<dbReference type="InterPro" id="IPR028998">
    <property type="entry name" value="RimP_C"/>
</dbReference>
<dbReference type="FunFam" id="3.30.300.70:FF:000001">
    <property type="entry name" value="Ribosome maturation factor RimP"/>
    <property type="match status" value="1"/>
</dbReference>
<evidence type="ECO:0000259" key="5">
    <source>
        <dbReference type="Pfam" id="PF17384"/>
    </source>
</evidence>
<dbReference type="RefSeq" id="WP_076837476.1">
    <property type="nucleotide sequence ID" value="NZ_CP019434.1"/>
</dbReference>
<evidence type="ECO:0000256" key="3">
    <source>
        <dbReference type="HAMAP-Rule" id="MF_01077"/>
    </source>
</evidence>
<dbReference type="Gene3D" id="3.30.300.70">
    <property type="entry name" value="RimP-like superfamily, N-terminal"/>
    <property type="match status" value="1"/>
</dbReference>
<protein>
    <recommendedName>
        <fullName evidence="3">Ribosome maturation factor RimP</fullName>
    </recommendedName>
</protein>
<comment type="function">
    <text evidence="3">Required for maturation of 30S ribosomal subunits.</text>
</comment>
<evidence type="ECO:0000256" key="2">
    <source>
        <dbReference type="ARBA" id="ARBA00022517"/>
    </source>
</evidence>
<dbReference type="Pfam" id="PF17384">
    <property type="entry name" value="DUF150_C"/>
    <property type="match status" value="1"/>
</dbReference>
<comment type="similarity">
    <text evidence="3">Belongs to the RimP family.</text>
</comment>
<dbReference type="GO" id="GO:0006412">
    <property type="term" value="P:translation"/>
    <property type="evidence" value="ECO:0007669"/>
    <property type="project" value="TreeGrafter"/>
</dbReference>
<accession>A0A1P8UJ52</accession>
<dbReference type="InterPro" id="IPR036847">
    <property type="entry name" value="RimP_C_sf"/>
</dbReference>
<dbReference type="AlphaFoldDB" id="A0A1P8UJ52"/>
<dbReference type="SUPFAM" id="SSF75420">
    <property type="entry name" value="YhbC-like, N-terminal domain"/>
    <property type="match status" value="1"/>
</dbReference>
<dbReference type="KEGG" id="afy:BW247_12765"/>
<dbReference type="Proteomes" id="UP000243807">
    <property type="component" value="Chromosome"/>
</dbReference>
<dbReference type="Pfam" id="PF02576">
    <property type="entry name" value="RimP_N"/>
    <property type="match status" value="1"/>
</dbReference>
<feature type="domain" description="Ribosome maturation factor RimP C-terminal" evidence="5">
    <location>
        <begin position="88"/>
        <end position="151"/>
    </location>
</feature>
<keyword evidence="7" id="KW-1185">Reference proteome</keyword>
<dbReference type="GO" id="GO:0005829">
    <property type="term" value="C:cytosol"/>
    <property type="evidence" value="ECO:0007669"/>
    <property type="project" value="TreeGrafter"/>
</dbReference>
<dbReference type="CDD" id="cd01734">
    <property type="entry name" value="YlxS_C"/>
    <property type="match status" value="1"/>
</dbReference>
<feature type="domain" description="Ribosome maturation factor RimP N-terminal" evidence="4">
    <location>
        <begin position="13"/>
        <end position="85"/>
    </location>
</feature>
<dbReference type="HAMAP" id="MF_01077">
    <property type="entry name" value="RimP"/>
    <property type="match status" value="1"/>
</dbReference>
<evidence type="ECO:0000256" key="1">
    <source>
        <dbReference type="ARBA" id="ARBA00022490"/>
    </source>
</evidence>
<dbReference type="InterPro" id="IPR028989">
    <property type="entry name" value="RimP_N"/>
</dbReference>
<dbReference type="OrthoDB" id="9805006at2"/>
<dbReference type="Gene3D" id="2.30.30.180">
    <property type="entry name" value="Ribosome maturation factor RimP, C-terminal domain"/>
    <property type="match status" value="1"/>
</dbReference>
<dbReference type="InterPro" id="IPR035956">
    <property type="entry name" value="RimP_N_sf"/>
</dbReference>
<dbReference type="InterPro" id="IPR003728">
    <property type="entry name" value="Ribosome_maturation_RimP"/>
</dbReference>
<dbReference type="EMBL" id="CP019434">
    <property type="protein sequence ID" value="APZ43852.1"/>
    <property type="molecule type" value="Genomic_DNA"/>
</dbReference>
<keyword evidence="2 3" id="KW-0690">Ribosome biogenesis</keyword>
<organism evidence="6 7">
    <name type="scientific">Acidihalobacter ferrooxydans</name>
    <dbReference type="NCBI Taxonomy" id="1765967"/>
    <lineage>
        <taxon>Bacteria</taxon>
        <taxon>Pseudomonadati</taxon>
        <taxon>Pseudomonadota</taxon>
        <taxon>Gammaproteobacteria</taxon>
        <taxon>Chromatiales</taxon>
        <taxon>Ectothiorhodospiraceae</taxon>
        <taxon>Acidihalobacter</taxon>
    </lineage>
</organism>
<comment type="subcellular location">
    <subcellularLocation>
        <location evidence="3">Cytoplasm</location>
    </subcellularLocation>
</comment>
<evidence type="ECO:0000313" key="6">
    <source>
        <dbReference type="EMBL" id="APZ43852.1"/>
    </source>
</evidence>
<dbReference type="SUPFAM" id="SSF74942">
    <property type="entry name" value="YhbC-like, C-terminal domain"/>
    <property type="match status" value="1"/>
</dbReference>
<proteinExistence type="inferred from homology"/>
<evidence type="ECO:0000313" key="7">
    <source>
        <dbReference type="Proteomes" id="UP000243807"/>
    </source>
</evidence>
<dbReference type="PANTHER" id="PTHR33867:SF1">
    <property type="entry name" value="RIBOSOME MATURATION FACTOR RIMP"/>
    <property type="match status" value="1"/>
</dbReference>
<dbReference type="PANTHER" id="PTHR33867">
    <property type="entry name" value="RIBOSOME MATURATION FACTOR RIMP"/>
    <property type="match status" value="1"/>
</dbReference>
<gene>
    <name evidence="3" type="primary">rimP</name>
    <name evidence="6" type="ORF">BW247_12765</name>
</gene>